<evidence type="ECO:0000256" key="3">
    <source>
        <dbReference type="ARBA" id="ARBA00022763"/>
    </source>
</evidence>
<evidence type="ECO:0000256" key="11">
    <source>
        <dbReference type="HAMAP-Rule" id="MF_01498"/>
    </source>
</evidence>
<proteinExistence type="inferred from homology"/>
<dbReference type="GO" id="GO:0005829">
    <property type="term" value="C:cytosol"/>
    <property type="evidence" value="ECO:0007669"/>
    <property type="project" value="TreeGrafter"/>
</dbReference>
<evidence type="ECO:0000256" key="10">
    <source>
        <dbReference type="ARBA" id="ARBA00023204"/>
    </source>
</evidence>
<sequence>MLSSMWVSTKVIYACQTCGNSSHRWTGRCVACGAWDSIVEEVAPKNKHTARTQQKEPPLVMPICGSSVEPVHRLCVGNDELDRVLGGGIVAGSSILIGGEPGIGKSTLMLQVFASLAGQSHSCLYVSGEESVAQIRARATRLNVSEPQIKLVATSSLSSVLNAACADNFAFLVIDSIQTMHDEEIPSSPGTVLQVRMCAHKLIMLAKQRNIGLFLLGQITKDGAIAGPKTLEHLVDTVLYFEGSNGNQLRILRTIKNRFGPANEMGVFEMSGSGLLPVQDPSMLFLGQSPRKGITGNVVFAGMEGSRPILVEVQSLIANTYSPSPRRAVVGWDINRLAMVVAVLNARCDMPLADKEVYLSIAGGLKICEPASDLAIAASLMSSITRSPTPASTVIFGEVALSGEIRSVANVGPRLREACKLGFKQAIAPSGSKKGNSLPIEVREVAHIRELKGLFA</sequence>
<dbReference type="HAMAP" id="MF_01498">
    <property type="entry name" value="RadA_bact"/>
    <property type="match status" value="1"/>
</dbReference>
<keyword evidence="7 11" id="KW-0067">ATP-binding</keyword>
<organism evidence="15 16">
    <name type="scientific">Anaplasma marginale (strain Florida)</name>
    <dbReference type="NCBI Taxonomy" id="320483"/>
    <lineage>
        <taxon>Bacteria</taxon>
        <taxon>Pseudomonadati</taxon>
        <taxon>Pseudomonadota</taxon>
        <taxon>Alphaproteobacteria</taxon>
        <taxon>Rickettsiales</taxon>
        <taxon>Anaplasmataceae</taxon>
        <taxon>Anaplasma</taxon>
    </lineage>
</organism>
<feature type="binding site" evidence="11">
    <location>
        <begin position="99"/>
        <end position="106"/>
    </location>
    <ligand>
        <name>ATP</name>
        <dbReference type="ChEBI" id="CHEBI:30616"/>
    </ligand>
</feature>
<reference evidence="15 16" key="1">
    <citation type="journal article" date="2009" name="BMC Genomics">
        <title>Conservation in the face of diversity: multistrain analysis of an intracellular bacterium.</title>
        <authorList>
            <person name="Dark M.J."/>
            <person name="Herndon D.R."/>
            <person name="Kappmeyer L.S."/>
            <person name="Gonzales M.P."/>
            <person name="Nordeen E."/>
            <person name="Palmer G.H."/>
            <person name="Knowles D.P. Jr."/>
            <person name="Brayton K.A."/>
        </authorList>
    </citation>
    <scope>NUCLEOTIDE SEQUENCE [LARGE SCALE GENOMIC DNA]</scope>
    <source>
        <strain evidence="15 16">Florida</strain>
    </source>
</reference>
<evidence type="ECO:0000256" key="8">
    <source>
        <dbReference type="ARBA" id="ARBA00023016"/>
    </source>
</evidence>
<dbReference type="InterPro" id="IPR003593">
    <property type="entry name" value="AAA+_ATPase"/>
</dbReference>
<comment type="function">
    <text evidence="11">Plays a role in repairing double-strand DNA breaks, probably involving stabilizing or processing branched DNA or blocked replication forks.</text>
</comment>
<protein>
    <recommendedName>
        <fullName evidence="11 12">DNA repair protein RadA</fullName>
    </recommendedName>
</protein>
<dbReference type="GO" id="GO:0016787">
    <property type="term" value="F:hydrolase activity"/>
    <property type="evidence" value="ECO:0007669"/>
    <property type="project" value="UniProtKB-KW"/>
</dbReference>
<dbReference type="GO" id="GO:0008270">
    <property type="term" value="F:zinc ion binding"/>
    <property type="evidence" value="ECO:0007669"/>
    <property type="project" value="UniProtKB-KW"/>
</dbReference>
<dbReference type="SMART" id="SM00382">
    <property type="entry name" value="AAA"/>
    <property type="match status" value="1"/>
</dbReference>
<keyword evidence="5" id="KW-0378">Hydrolase</keyword>
<accession>B9KHP2</accession>
<gene>
    <name evidence="11 15" type="primary">radA</name>
    <name evidence="15" type="ordered locus">AMF_116</name>
</gene>
<dbReference type="GO" id="GO:0140664">
    <property type="term" value="F:ATP-dependent DNA damage sensor activity"/>
    <property type="evidence" value="ECO:0007669"/>
    <property type="project" value="InterPro"/>
</dbReference>
<dbReference type="GO" id="GO:0003684">
    <property type="term" value="F:damaged DNA binding"/>
    <property type="evidence" value="ECO:0007669"/>
    <property type="project" value="InterPro"/>
</dbReference>
<evidence type="ECO:0000313" key="16">
    <source>
        <dbReference type="Proteomes" id="UP000007307"/>
    </source>
</evidence>
<evidence type="ECO:0000256" key="5">
    <source>
        <dbReference type="ARBA" id="ARBA00022801"/>
    </source>
</evidence>
<evidence type="ECO:0000256" key="1">
    <source>
        <dbReference type="ARBA" id="ARBA00022723"/>
    </source>
</evidence>
<dbReference type="InterPro" id="IPR020568">
    <property type="entry name" value="Ribosomal_Su5_D2-typ_SF"/>
</dbReference>
<keyword evidence="3 11" id="KW-0227">DNA damage</keyword>
<keyword evidence="10 11" id="KW-0234">DNA repair</keyword>
<keyword evidence="4 13" id="KW-0863">Zinc-finger</keyword>
<feature type="region of interest" description="Lon-protease-like" evidence="11">
    <location>
        <begin position="356"/>
        <end position="456"/>
    </location>
</feature>
<dbReference type="CDD" id="cd01121">
    <property type="entry name" value="RadA_SMS_N"/>
    <property type="match status" value="1"/>
</dbReference>
<evidence type="ECO:0000313" key="15">
    <source>
        <dbReference type="EMBL" id="ACM49004.1"/>
    </source>
</evidence>
<dbReference type="PROSITE" id="PS50162">
    <property type="entry name" value="RECA_2"/>
    <property type="match status" value="1"/>
</dbReference>
<evidence type="ECO:0000256" key="13">
    <source>
        <dbReference type="RuleBase" id="RU003555"/>
    </source>
</evidence>
<keyword evidence="1 11" id="KW-0479">Metal-binding</keyword>
<dbReference type="InterPro" id="IPR014774">
    <property type="entry name" value="KaiC-like_dom"/>
</dbReference>
<keyword evidence="8 11" id="KW-0346">Stress response</keyword>
<dbReference type="HOGENOM" id="CLU_018264_0_1_5"/>
<dbReference type="KEGG" id="amf:AMF_116"/>
<dbReference type="GO" id="GO:0000725">
    <property type="term" value="P:recombinational repair"/>
    <property type="evidence" value="ECO:0007669"/>
    <property type="project" value="UniProtKB-UniRule"/>
</dbReference>
<comment type="function">
    <text evidence="13">DNA-dependent ATPase involved in processing of recombination intermediates, plays a role in repairing DNA breaks. Stimulates the branch migration of RecA-mediated strand transfer reactions, allowing the 3' invading strand to extend heteroduplex DNA faster. Binds ssDNA in the presence of ADP but not other nucleotides, has ATPase activity that is stimulated by ssDNA and various branched DNA structures, but inhibited by SSB. Does not have RecA's homology-searching function.</text>
</comment>
<dbReference type="EMBL" id="CP001079">
    <property type="protein sequence ID" value="ACM49004.1"/>
    <property type="molecule type" value="Genomic_DNA"/>
</dbReference>
<dbReference type="Pfam" id="PF13541">
    <property type="entry name" value="ChlI"/>
    <property type="match status" value="1"/>
</dbReference>
<dbReference type="InterPro" id="IPR014721">
    <property type="entry name" value="Ribsml_uS5_D2-typ_fold_subgr"/>
</dbReference>
<comment type="domain">
    <text evidence="11">The middle region has homology to RecA with ATPase motifs including the RadA KNRFG motif, while the C-terminus is homologous to Lon protease.</text>
</comment>
<keyword evidence="2 11" id="KW-0547">Nucleotide-binding</keyword>
<dbReference type="MEROPS" id="S16.A04"/>
<keyword evidence="6 13" id="KW-0862">Zinc</keyword>
<dbReference type="PRINTS" id="PR01874">
    <property type="entry name" value="DNAREPAIRADA"/>
</dbReference>
<dbReference type="AlphaFoldDB" id="B9KHP2"/>
<dbReference type="Pfam" id="PF06745">
    <property type="entry name" value="ATPase"/>
    <property type="match status" value="1"/>
</dbReference>
<evidence type="ECO:0000259" key="14">
    <source>
        <dbReference type="PROSITE" id="PS50162"/>
    </source>
</evidence>
<feature type="short sequence motif" description="RadA KNRFG motif" evidence="11">
    <location>
        <begin position="256"/>
        <end position="260"/>
    </location>
</feature>
<dbReference type="Pfam" id="PF18073">
    <property type="entry name" value="Zn_ribbon_LapB"/>
    <property type="match status" value="1"/>
</dbReference>
<evidence type="ECO:0000256" key="7">
    <source>
        <dbReference type="ARBA" id="ARBA00022840"/>
    </source>
</evidence>
<evidence type="ECO:0000256" key="12">
    <source>
        <dbReference type="NCBIfam" id="TIGR00416"/>
    </source>
</evidence>
<dbReference type="InterPro" id="IPR041166">
    <property type="entry name" value="Rubredoxin_2"/>
</dbReference>
<evidence type="ECO:0000256" key="2">
    <source>
        <dbReference type="ARBA" id="ARBA00022741"/>
    </source>
</evidence>
<evidence type="ECO:0000256" key="6">
    <source>
        <dbReference type="ARBA" id="ARBA00022833"/>
    </source>
</evidence>
<evidence type="ECO:0000256" key="9">
    <source>
        <dbReference type="ARBA" id="ARBA00023125"/>
    </source>
</evidence>
<evidence type="ECO:0000256" key="4">
    <source>
        <dbReference type="ARBA" id="ARBA00022771"/>
    </source>
</evidence>
<keyword evidence="9 11" id="KW-0238">DNA-binding</keyword>
<keyword evidence="16" id="KW-1185">Reference proteome</keyword>
<dbReference type="NCBIfam" id="TIGR00416">
    <property type="entry name" value="sms"/>
    <property type="match status" value="1"/>
</dbReference>
<dbReference type="Proteomes" id="UP000007307">
    <property type="component" value="Chromosome"/>
</dbReference>
<dbReference type="eggNOG" id="COG1066">
    <property type="taxonomic scope" value="Bacteria"/>
</dbReference>
<name>B9KHP2_ANAMF</name>
<dbReference type="PANTHER" id="PTHR32472:SF10">
    <property type="entry name" value="DNA REPAIR PROTEIN RADA-LIKE PROTEIN"/>
    <property type="match status" value="1"/>
</dbReference>
<dbReference type="PANTHER" id="PTHR32472">
    <property type="entry name" value="DNA REPAIR PROTEIN RADA"/>
    <property type="match status" value="1"/>
</dbReference>
<feature type="domain" description="RecA family profile 1" evidence="14">
    <location>
        <begin position="70"/>
        <end position="219"/>
    </location>
</feature>
<dbReference type="Gene3D" id="3.30.230.10">
    <property type="match status" value="1"/>
</dbReference>
<dbReference type="STRING" id="320483.AMF_116"/>
<dbReference type="SUPFAM" id="SSF52540">
    <property type="entry name" value="P-loop containing nucleoside triphosphate hydrolases"/>
    <property type="match status" value="1"/>
</dbReference>
<comment type="similarity">
    <text evidence="11 13">Belongs to the RecA family. RadA subfamily.</text>
</comment>
<dbReference type="SUPFAM" id="SSF54211">
    <property type="entry name" value="Ribosomal protein S5 domain 2-like"/>
    <property type="match status" value="1"/>
</dbReference>
<dbReference type="InterPro" id="IPR004504">
    <property type="entry name" value="DNA_repair_RadA"/>
</dbReference>
<dbReference type="FunFam" id="3.40.50.300:FF:000050">
    <property type="entry name" value="DNA repair protein RadA"/>
    <property type="match status" value="1"/>
</dbReference>
<dbReference type="InterPro" id="IPR020588">
    <property type="entry name" value="RecA_ATP-bd"/>
</dbReference>
<dbReference type="Gene3D" id="3.40.50.300">
    <property type="entry name" value="P-loop containing nucleotide triphosphate hydrolases"/>
    <property type="match status" value="1"/>
</dbReference>
<dbReference type="InterPro" id="IPR027417">
    <property type="entry name" value="P-loop_NTPase"/>
</dbReference>
<dbReference type="GO" id="GO:0005524">
    <property type="term" value="F:ATP binding"/>
    <property type="evidence" value="ECO:0007669"/>
    <property type="project" value="UniProtKB-UniRule"/>
</dbReference>